<dbReference type="Proteomes" id="UP001551482">
    <property type="component" value="Unassembled WGS sequence"/>
</dbReference>
<gene>
    <name evidence="1" type="ORF">AB0C36_00400</name>
</gene>
<proteinExistence type="predicted"/>
<comment type="caution">
    <text evidence="1">The sequence shown here is derived from an EMBL/GenBank/DDBJ whole genome shotgun (WGS) entry which is preliminary data.</text>
</comment>
<evidence type="ECO:0000313" key="1">
    <source>
        <dbReference type="EMBL" id="MEU8131948.1"/>
    </source>
</evidence>
<reference evidence="1 2" key="1">
    <citation type="submission" date="2024-06" db="EMBL/GenBank/DDBJ databases">
        <title>The Natural Products Discovery Center: Release of the First 8490 Sequenced Strains for Exploring Actinobacteria Biosynthetic Diversity.</title>
        <authorList>
            <person name="Kalkreuter E."/>
            <person name="Kautsar S.A."/>
            <person name="Yang D."/>
            <person name="Bader C.D."/>
            <person name="Teijaro C.N."/>
            <person name="Fluegel L."/>
            <person name="Davis C.M."/>
            <person name="Simpson J.R."/>
            <person name="Lauterbach L."/>
            <person name="Steele A.D."/>
            <person name="Gui C."/>
            <person name="Meng S."/>
            <person name="Li G."/>
            <person name="Viehrig K."/>
            <person name="Ye F."/>
            <person name="Su P."/>
            <person name="Kiefer A.F."/>
            <person name="Nichols A."/>
            <person name="Cepeda A.J."/>
            <person name="Yan W."/>
            <person name="Fan B."/>
            <person name="Jiang Y."/>
            <person name="Adhikari A."/>
            <person name="Zheng C.-J."/>
            <person name="Schuster L."/>
            <person name="Cowan T.M."/>
            <person name="Smanski M.J."/>
            <person name="Chevrette M.G."/>
            <person name="De Carvalho L.P.S."/>
            <person name="Shen B."/>
        </authorList>
    </citation>
    <scope>NUCLEOTIDE SEQUENCE [LARGE SCALE GENOMIC DNA]</scope>
    <source>
        <strain evidence="1 2">NPDC048946</strain>
    </source>
</reference>
<keyword evidence="2" id="KW-1185">Reference proteome</keyword>
<dbReference type="RefSeq" id="WP_358346974.1">
    <property type="nucleotide sequence ID" value="NZ_JBEZFP010000001.1"/>
</dbReference>
<dbReference type="EMBL" id="JBEZFP010000001">
    <property type="protein sequence ID" value="MEU8131948.1"/>
    <property type="molecule type" value="Genomic_DNA"/>
</dbReference>
<name>A0ABV3D880_9ACTN</name>
<accession>A0ABV3D880</accession>
<evidence type="ECO:0000313" key="2">
    <source>
        <dbReference type="Proteomes" id="UP001551482"/>
    </source>
</evidence>
<organism evidence="1 2">
    <name type="scientific">Streptodolium elevatio</name>
    <dbReference type="NCBI Taxonomy" id="3157996"/>
    <lineage>
        <taxon>Bacteria</taxon>
        <taxon>Bacillati</taxon>
        <taxon>Actinomycetota</taxon>
        <taxon>Actinomycetes</taxon>
        <taxon>Kitasatosporales</taxon>
        <taxon>Streptomycetaceae</taxon>
        <taxon>Streptodolium</taxon>
    </lineage>
</organism>
<protein>
    <submittedName>
        <fullName evidence="1">Uncharacterized protein</fullName>
    </submittedName>
</protein>
<sequence length="141" mass="15495">MSSGNVLCRGGPKDGMRLNMTQHMAFSYPKEPGANDDSDTFCHYAPTNEVREMDGESVRVFDFVREGPKVGAILRDGPRDGYIHPIQLDFAELTIPRPSAGDPRDNRVCCYVASGAVEDVDGKPLRVFTYQGLVDPPETTS</sequence>